<evidence type="ECO:0000313" key="2">
    <source>
        <dbReference type="EMBL" id="NJI02523.1"/>
    </source>
</evidence>
<protein>
    <recommendedName>
        <fullName evidence="4">DedA family protein</fullName>
    </recommendedName>
</protein>
<keyword evidence="1" id="KW-1133">Transmembrane helix</keyword>
<dbReference type="Proteomes" id="UP000646308">
    <property type="component" value="Unassembled WGS sequence"/>
</dbReference>
<accession>A0A2T4MHQ2</accession>
<sequence>MALLAILWGFSEATLFFIIPDVLLTFVAIIYQRKRVVVKVVMSALLGALIGGACIYFASLHNDKITLNMLLNVPSVQTYMVDHVITTMNDNPAYALITGPLFGVPYKLFAFIAPQHLNIITFLLISIPARLVRFIIVTSLAYVLSHYVFKWLQYRYKIMIWLIVWVIVYAIYFGIHGF</sequence>
<dbReference type="RefSeq" id="WP_107368283.1">
    <property type="nucleotide sequence ID" value="NZ_CP045927.1"/>
</dbReference>
<reference evidence="2" key="1">
    <citation type="submission" date="2019-11" db="EMBL/GenBank/DDBJ databases">
        <title>Whole genome comparisons of Staphylococcus agnetis isolates from cattle and chickens.</title>
        <authorList>
            <person name="Rhoads D."/>
            <person name="Shwani A."/>
            <person name="Adkins P."/>
            <person name="Calcutt M."/>
            <person name="Middleton J."/>
        </authorList>
    </citation>
    <scope>NUCLEOTIDE SEQUENCE</scope>
    <source>
        <strain evidence="2">1387</strain>
    </source>
</reference>
<feature type="transmembrane region" description="Helical" evidence="1">
    <location>
        <begin position="156"/>
        <end position="175"/>
    </location>
</feature>
<dbReference type="GeneID" id="57692278"/>
<name>A0A2T4MHQ2_9STAP</name>
<organism evidence="2 3">
    <name type="scientific">Staphylococcus agnetis</name>
    <dbReference type="NCBI Taxonomy" id="985762"/>
    <lineage>
        <taxon>Bacteria</taxon>
        <taxon>Bacillati</taxon>
        <taxon>Bacillota</taxon>
        <taxon>Bacilli</taxon>
        <taxon>Bacillales</taxon>
        <taxon>Staphylococcaceae</taxon>
        <taxon>Staphylococcus</taxon>
    </lineage>
</organism>
<keyword evidence="1" id="KW-0812">Transmembrane</keyword>
<keyword evidence="1" id="KW-0472">Membrane</keyword>
<feature type="transmembrane region" description="Helical" evidence="1">
    <location>
        <begin position="93"/>
        <end position="113"/>
    </location>
</feature>
<evidence type="ECO:0000256" key="1">
    <source>
        <dbReference type="SAM" id="Phobius"/>
    </source>
</evidence>
<comment type="caution">
    <text evidence="2">The sequence shown here is derived from an EMBL/GenBank/DDBJ whole genome shotgun (WGS) entry which is preliminary data.</text>
</comment>
<proteinExistence type="predicted"/>
<evidence type="ECO:0000313" key="3">
    <source>
        <dbReference type="Proteomes" id="UP000646308"/>
    </source>
</evidence>
<dbReference type="EMBL" id="WMFL01000079">
    <property type="protein sequence ID" value="NJI02523.1"/>
    <property type="molecule type" value="Genomic_DNA"/>
</dbReference>
<feature type="transmembrane region" description="Helical" evidence="1">
    <location>
        <begin position="6"/>
        <end position="29"/>
    </location>
</feature>
<feature type="transmembrane region" description="Helical" evidence="1">
    <location>
        <begin position="119"/>
        <end position="144"/>
    </location>
</feature>
<evidence type="ECO:0008006" key="4">
    <source>
        <dbReference type="Google" id="ProtNLM"/>
    </source>
</evidence>
<gene>
    <name evidence="2" type="ORF">GLV84_06765</name>
</gene>
<feature type="transmembrane region" description="Helical" evidence="1">
    <location>
        <begin position="36"/>
        <end position="59"/>
    </location>
</feature>
<dbReference type="AlphaFoldDB" id="A0A2T4MHQ2"/>